<sequence>MKILISILVIGIAIYIANKENGNPLKNLNTLRKEKTSAKEFLKTIESLDYFKYANEKDIEKLKKNHLESFDSEGSWGGVWDDETNLPLDYRYYFCDGENVFEQGGFKEMLNEFSGTFEKIGFKLKIGNHFEEWDSKNEWLNHRITVNETEYIIFKNFKGYGWGEAVQRLAEILNEELEKQNIEERIYLISGGNDGSLIFLDNELYKYFYKTFTDPEWKPLEVKEWVKVMGIKKMKLE</sequence>
<evidence type="ECO:0000313" key="1">
    <source>
        <dbReference type="EMBL" id="QOD61683.1"/>
    </source>
</evidence>
<dbReference type="RefSeq" id="WP_088352845.1">
    <property type="nucleotide sequence ID" value="NZ_CP061813.1"/>
</dbReference>
<dbReference type="Proteomes" id="UP000516764">
    <property type="component" value="Chromosome"/>
</dbReference>
<accession>A0A7L8AI52</accession>
<organism evidence="1 2">
    <name type="scientific">Polaribacter haliotis</name>
    <dbReference type="NCBI Taxonomy" id="1888915"/>
    <lineage>
        <taxon>Bacteria</taxon>
        <taxon>Pseudomonadati</taxon>
        <taxon>Bacteroidota</taxon>
        <taxon>Flavobacteriia</taxon>
        <taxon>Flavobacteriales</taxon>
        <taxon>Flavobacteriaceae</taxon>
    </lineage>
</organism>
<keyword evidence="2" id="KW-1185">Reference proteome</keyword>
<dbReference type="KEGG" id="phal:H9I45_04330"/>
<evidence type="ECO:0000313" key="2">
    <source>
        <dbReference type="Proteomes" id="UP000516764"/>
    </source>
</evidence>
<name>A0A7L8AI52_9FLAO</name>
<reference evidence="1 2" key="1">
    <citation type="journal article" date="2016" name="Int. J. Syst. Evol. Microbiol.">
        <title>Polaribacter haliotis sp. nov., isolated from the gut of abalone Haliotis discus hannai.</title>
        <authorList>
            <person name="Kim Y.O."/>
            <person name="Park I.S."/>
            <person name="Park S."/>
            <person name="Nam B.H."/>
            <person name="Park J.M."/>
            <person name="Kim D.G."/>
            <person name="Yoon J.H."/>
        </authorList>
    </citation>
    <scope>NUCLEOTIDE SEQUENCE [LARGE SCALE GENOMIC DNA]</scope>
    <source>
        <strain evidence="1 2">KCTC 52418</strain>
    </source>
</reference>
<gene>
    <name evidence="1" type="ORF">H9I45_04330</name>
</gene>
<dbReference type="EMBL" id="CP061813">
    <property type="protein sequence ID" value="QOD61683.1"/>
    <property type="molecule type" value="Genomic_DNA"/>
</dbReference>
<dbReference type="OrthoDB" id="2991685at2"/>
<dbReference type="AlphaFoldDB" id="A0A7L8AI52"/>
<protein>
    <submittedName>
        <fullName evidence="1">Uncharacterized protein</fullName>
    </submittedName>
</protein>
<proteinExistence type="predicted"/>